<sequence length="37" mass="4108">VLSKHILGCIRSLPCDDSSKPDIPNWGQLDELVRSQS</sequence>
<name>A3F4A9_TRIDB</name>
<dbReference type="AlphaFoldDB" id="A3F4A9"/>
<feature type="non-terminal residue" evidence="1">
    <location>
        <position position="37"/>
    </location>
</feature>
<evidence type="ECO:0000313" key="1">
    <source>
        <dbReference type="EMBL" id="ABN50037.1"/>
    </source>
</evidence>
<accession>A3F4A9</accession>
<reference evidence="1" key="1">
    <citation type="journal article" date="2008" name="Curr. Sci.">
        <title>A cDNA-AFLP approach to look for differentially expressed gene fragments in dioecious pointed gourd (Trichosanthes dioica Roxb.) for understanding sex expression.</title>
        <authorList>
            <person name="Roy S.K."/>
            <person name="Gangopadhyay G."/>
            <person name="Ghose K."/>
            <person name="Dey S."/>
            <person name="Basu D."/>
            <person name="Mukherjee K.K."/>
        </authorList>
    </citation>
    <scope>NUCLEOTIDE SEQUENCE</scope>
</reference>
<proteinExistence type="evidence at transcript level"/>
<feature type="non-terminal residue" evidence="1">
    <location>
        <position position="1"/>
    </location>
</feature>
<dbReference type="EMBL" id="EF192063">
    <property type="protein sequence ID" value="ABN50037.1"/>
    <property type="molecule type" value="mRNA"/>
</dbReference>
<protein>
    <submittedName>
        <fullName evidence="1">Uncharacterized protein</fullName>
    </submittedName>
</protein>
<organism evidence="1">
    <name type="scientific">Trichosanthes dioica</name>
    <name type="common">Pointed gourd</name>
    <dbReference type="NCBI Taxonomy" id="320667"/>
    <lineage>
        <taxon>Eukaryota</taxon>
        <taxon>Viridiplantae</taxon>
        <taxon>Streptophyta</taxon>
        <taxon>Embryophyta</taxon>
        <taxon>Tracheophyta</taxon>
        <taxon>Spermatophyta</taxon>
        <taxon>Magnoliopsida</taxon>
        <taxon>eudicotyledons</taxon>
        <taxon>Gunneridae</taxon>
        <taxon>Pentapetalae</taxon>
        <taxon>rosids</taxon>
        <taxon>fabids</taxon>
        <taxon>Cucurbitales</taxon>
        <taxon>Cucurbitaceae</taxon>
        <taxon>Sicyoeae</taxon>
        <taxon>Trichosanthes</taxon>
    </lineage>
</organism>